<evidence type="ECO:0000313" key="1">
    <source>
        <dbReference type="EMBL" id="TRM57627.1"/>
    </source>
</evidence>
<proteinExistence type="predicted"/>
<accession>A0A550BYM0</accession>
<name>A0A550BYM0_9AGAR</name>
<organism evidence="1 2">
    <name type="scientific">Schizophyllum amplum</name>
    <dbReference type="NCBI Taxonomy" id="97359"/>
    <lineage>
        <taxon>Eukaryota</taxon>
        <taxon>Fungi</taxon>
        <taxon>Dikarya</taxon>
        <taxon>Basidiomycota</taxon>
        <taxon>Agaricomycotina</taxon>
        <taxon>Agaricomycetes</taxon>
        <taxon>Agaricomycetidae</taxon>
        <taxon>Agaricales</taxon>
        <taxon>Schizophyllaceae</taxon>
        <taxon>Schizophyllum</taxon>
    </lineage>
</organism>
<comment type="caution">
    <text evidence="1">The sequence shown here is derived from an EMBL/GenBank/DDBJ whole genome shotgun (WGS) entry which is preliminary data.</text>
</comment>
<keyword evidence="2" id="KW-1185">Reference proteome</keyword>
<reference evidence="1 2" key="1">
    <citation type="journal article" date="2019" name="New Phytol.">
        <title>Comparative genomics reveals unique wood-decay strategies and fruiting body development in the Schizophyllaceae.</title>
        <authorList>
            <person name="Almasi E."/>
            <person name="Sahu N."/>
            <person name="Krizsan K."/>
            <person name="Balint B."/>
            <person name="Kovacs G.M."/>
            <person name="Kiss B."/>
            <person name="Cseklye J."/>
            <person name="Drula E."/>
            <person name="Henrissat B."/>
            <person name="Nagy I."/>
            <person name="Chovatia M."/>
            <person name="Adam C."/>
            <person name="LaButti K."/>
            <person name="Lipzen A."/>
            <person name="Riley R."/>
            <person name="Grigoriev I.V."/>
            <person name="Nagy L.G."/>
        </authorList>
    </citation>
    <scope>NUCLEOTIDE SEQUENCE [LARGE SCALE GENOMIC DNA]</scope>
    <source>
        <strain evidence="1 2">NL-1724</strain>
    </source>
</reference>
<dbReference type="EMBL" id="VDMD01000044">
    <property type="protein sequence ID" value="TRM57627.1"/>
    <property type="molecule type" value="Genomic_DNA"/>
</dbReference>
<sequence>MRPPASFIRLWVPFVIRCRRHVRPALLEGTALRLLANASLLDDALSACRYTLPARRYSPCSQRQAYSCVVSPMDAPQRSAPSMLERPSSTIDAQLLRRAMPQRLPLCASFSPGFALISLFRYTHTCGSDFTLISSLRPTPIMRLGDRSSGRSDSPPLWHTRAHAHLTARAQG</sequence>
<dbReference type="AlphaFoldDB" id="A0A550BYM0"/>
<evidence type="ECO:0000313" key="2">
    <source>
        <dbReference type="Proteomes" id="UP000320762"/>
    </source>
</evidence>
<dbReference type="Proteomes" id="UP000320762">
    <property type="component" value="Unassembled WGS sequence"/>
</dbReference>
<gene>
    <name evidence="1" type="ORF">BD626DRAFT_207770</name>
</gene>
<protein>
    <submittedName>
        <fullName evidence="1">Uncharacterized protein</fullName>
    </submittedName>
</protein>